<reference evidence="1 2" key="1">
    <citation type="submission" date="2013-02" db="EMBL/GenBank/DDBJ databases">
        <title>A novel strain isolated from Lonar lake, Maharashtra, India.</title>
        <authorList>
            <person name="Singh A."/>
        </authorList>
    </citation>
    <scope>NUCLEOTIDE SEQUENCE [LARGE SCALE GENOMIC DNA]</scope>
    <source>
        <strain evidence="1 2">AK24</strain>
    </source>
</reference>
<dbReference type="OrthoDB" id="1397767at2"/>
<sequence>MVREINTVDRFADLNPGNRYLKVHKKDGTLYVLENWHGDTEGNIVGSGVLMGVNRKVVERRSFPEDALRPFVINPEEVALLETNDKGNSLMPALAIVTGVTALVTIICITNPKACFGSCPTFYAYTGDSLRMVAEAFSTSVLPSLEKRDIDMLYSAKYTPDFSLKLTNEALETHSINYANLLVFPKNNHERVFADPDGRFFRTKDIRTPSNCFSEAGDCRSQVFAVDGVEYFSPSDAKGLDSKEEIRLTFAAGKGNKHGLIIGKRQTMMTTYLLYQGLAYMGKGAGYLLAHQERRENELSPAVFDRLGKIKVYAESPSGDWVFIDEIGETGPIAVDLNIIEIPESFLQQEQVNLKLILNKGLWRLDYAAFANVEEEVFPEVVAPHQVISTRTKEPDPLGRLQTDGEYLVTLPGDELWLHYRIPHEHAELFLDAKGYYLEWMRADWMKEQNFRRLAQMVNSPERYLKRVAKAYKEAEPTMEETFWKSRYVEN</sequence>
<dbReference type="PATRIC" id="fig|1288963.3.peg.1780"/>
<accession>R7ZUP0</accession>
<name>R7ZUP0_9BACT</name>
<keyword evidence="2" id="KW-1185">Reference proteome</keyword>
<dbReference type="AlphaFoldDB" id="R7ZUP0"/>
<evidence type="ECO:0000313" key="1">
    <source>
        <dbReference type="EMBL" id="EON77870.1"/>
    </source>
</evidence>
<organism evidence="1 2">
    <name type="scientific">Lunatimonas lonarensis</name>
    <dbReference type="NCBI Taxonomy" id="1232681"/>
    <lineage>
        <taxon>Bacteria</taxon>
        <taxon>Pseudomonadati</taxon>
        <taxon>Bacteroidota</taxon>
        <taxon>Cytophagia</taxon>
        <taxon>Cytophagales</taxon>
        <taxon>Cyclobacteriaceae</taxon>
    </lineage>
</organism>
<dbReference type="STRING" id="1232681.ADIS_1789"/>
<comment type="caution">
    <text evidence="1">The sequence shown here is derived from an EMBL/GenBank/DDBJ whole genome shotgun (WGS) entry which is preliminary data.</text>
</comment>
<dbReference type="RefSeq" id="WP_010853928.1">
    <property type="nucleotide sequence ID" value="NZ_AQHR01000049.1"/>
</dbReference>
<dbReference type="EMBL" id="AQHR01000049">
    <property type="protein sequence ID" value="EON77870.1"/>
    <property type="molecule type" value="Genomic_DNA"/>
</dbReference>
<dbReference type="Proteomes" id="UP000013909">
    <property type="component" value="Unassembled WGS sequence"/>
</dbReference>
<evidence type="ECO:0000313" key="2">
    <source>
        <dbReference type="Proteomes" id="UP000013909"/>
    </source>
</evidence>
<protein>
    <submittedName>
        <fullName evidence="1">Uncharacterized protein</fullName>
    </submittedName>
</protein>
<gene>
    <name evidence="1" type="ORF">ADIS_1789</name>
</gene>
<proteinExistence type="predicted"/>